<dbReference type="Pfam" id="PF00106">
    <property type="entry name" value="adh_short"/>
    <property type="match status" value="1"/>
</dbReference>
<evidence type="ECO:0000256" key="1">
    <source>
        <dbReference type="ARBA" id="ARBA00006484"/>
    </source>
</evidence>
<dbReference type="RefSeq" id="WP_121901073.1">
    <property type="nucleotide sequence ID" value="NZ_REFW01000002.1"/>
</dbReference>
<evidence type="ECO:0000313" key="6">
    <source>
        <dbReference type="Proteomes" id="UP000275256"/>
    </source>
</evidence>
<dbReference type="Proteomes" id="UP000275256">
    <property type="component" value="Unassembled WGS sequence"/>
</dbReference>
<reference evidence="5 6" key="1">
    <citation type="submission" date="2018-10" db="EMBL/GenBank/DDBJ databases">
        <title>Tessaracoccus antarcticuss sp. nov., isolated from sediment.</title>
        <authorList>
            <person name="Zhou L.Y."/>
            <person name="Du Z.J."/>
        </authorList>
    </citation>
    <scope>NUCLEOTIDE SEQUENCE [LARGE SCALE GENOMIC DNA]</scope>
    <source>
        <strain evidence="5 6">JDX10</strain>
    </source>
</reference>
<evidence type="ECO:0000256" key="2">
    <source>
        <dbReference type="ARBA" id="ARBA00023002"/>
    </source>
</evidence>
<dbReference type="InterPro" id="IPR020904">
    <property type="entry name" value="Sc_DH/Rdtase_CS"/>
</dbReference>
<organism evidence="5 6">
    <name type="scientific">Tessaracoccus antarcticus</name>
    <dbReference type="NCBI Taxonomy" id="2479848"/>
    <lineage>
        <taxon>Bacteria</taxon>
        <taxon>Bacillati</taxon>
        <taxon>Actinomycetota</taxon>
        <taxon>Actinomycetes</taxon>
        <taxon>Propionibacteriales</taxon>
        <taxon>Propionibacteriaceae</taxon>
        <taxon>Tessaracoccus</taxon>
    </lineage>
</organism>
<dbReference type="NCBIfam" id="NF005559">
    <property type="entry name" value="PRK07231.1"/>
    <property type="match status" value="1"/>
</dbReference>
<comment type="caution">
    <text evidence="5">The sequence shown here is derived from an EMBL/GenBank/DDBJ whole genome shotgun (WGS) entry which is preliminary data.</text>
</comment>
<dbReference type="InterPro" id="IPR002347">
    <property type="entry name" value="SDR_fam"/>
</dbReference>
<feature type="domain" description="Ketoreductase" evidence="4">
    <location>
        <begin position="11"/>
        <end position="215"/>
    </location>
</feature>
<name>A0A3M0G3W4_9ACTN</name>
<dbReference type="EMBL" id="REFW01000002">
    <property type="protein sequence ID" value="RMB59594.1"/>
    <property type="molecule type" value="Genomic_DNA"/>
</dbReference>
<proteinExistence type="inferred from homology"/>
<gene>
    <name evidence="5" type="primary">kduD</name>
    <name evidence="5" type="ORF">EAX62_07340</name>
</gene>
<dbReference type="PANTHER" id="PTHR42760:SF5">
    <property type="entry name" value="2-DEHYDRO-3-DEOXY-D-GLUCONATE 5-DEHYDROGENASE"/>
    <property type="match status" value="1"/>
</dbReference>
<keyword evidence="6" id="KW-1185">Reference proteome</keyword>
<dbReference type="Gene3D" id="3.40.50.720">
    <property type="entry name" value="NAD(P)-binding Rossmann-like Domain"/>
    <property type="match status" value="1"/>
</dbReference>
<dbReference type="GO" id="GO:0051287">
    <property type="term" value="F:NAD binding"/>
    <property type="evidence" value="ECO:0007669"/>
    <property type="project" value="InterPro"/>
</dbReference>
<dbReference type="EC" id="1.1.1.127" evidence="5"/>
<dbReference type="FunFam" id="3.40.50.720:FF:000084">
    <property type="entry name" value="Short-chain dehydrogenase reductase"/>
    <property type="match status" value="1"/>
</dbReference>
<dbReference type="GO" id="GO:0047001">
    <property type="term" value="F:2-dehydro-3-deoxy-D-gluconate 5-dehydrogenase activity"/>
    <property type="evidence" value="ECO:0007669"/>
    <property type="project" value="UniProtKB-EC"/>
</dbReference>
<evidence type="ECO:0000313" key="5">
    <source>
        <dbReference type="EMBL" id="RMB59594.1"/>
    </source>
</evidence>
<dbReference type="OrthoDB" id="5290708at2"/>
<accession>A0A3M0G3W4</accession>
<dbReference type="SUPFAM" id="SSF51735">
    <property type="entry name" value="NAD(P)-binding Rossmann-fold domains"/>
    <property type="match status" value="1"/>
</dbReference>
<sequence length="256" mass="26603">MILENFSLHGKVALVTGATRGLGQAMAVALAQAGADVALVGSSKPADETAAQIHALGRRTLTLTCDLSKAPVAELAKLVDDVVAEFGRIDILVNNAGIIRRTPAMDFTETDWDDVIQVNQKAVFFLAQAAAKAMKDGGEGGKIINTASLLSFQGGINVPSYTASKSAVAGLTHAMANEWASQGINVNAIVPGYFATDNTAQLRADEGRSQSILERIPAGRWGDAEDLAGAVVFLASKASAYVHGTLLAVDGGWLGR</sequence>
<dbReference type="PRINTS" id="PR00080">
    <property type="entry name" value="SDRFAMILY"/>
</dbReference>
<protein>
    <submittedName>
        <fullName evidence="5">2-dehydro-3-deoxy-D-gluconate 5-dehydrogenase KduD</fullName>
        <ecNumber evidence="5">1.1.1.127</ecNumber>
    </submittedName>
</protein>
<comment type="similarity">
    <text evidence="1 3">Belongs to the short-chain dehydrogenases/reductases (SDR) family.</text>
</comment>
<dbReference type="InterPro" id="IPR036291">
    <property type="entry name" value="NAD(P)-bd_dom_sf"/>
</dbReference>
<dbReference type="AlphaFoldDB" id="A0A3M0G3W4"/>
<dbReference type="InterPro" id="IPR057326">
    <property type="entry name" value="KR_dom"/>
</dbReference>
<dbReference type="GO" id="GO:0008678">
    <property type="term" value="F:2-deoxy-D-gluconate 3-dehydrogenase activity"/>
    <property type="evidence" value="ECO:0007669"/>
    <property type="project" value="InterPro"/>
</dbReference>
<keyword evidence="2 5" id="KW-0560">Oxidoreductase</keyword>
<evidence type="ECO:0000256" key="3">
    <source>
        <dbReference type="RuleBase" id="RU000363"/>
    </source>
</evidence>
<evidence type="ECO:0000259" key="4">
    <source>
        <dbReference type="SMART" id="SM00822"/>
    </source>
</evidence>
<dbReference type="PROSITE" id="PS00061">
    <property type="entry name" value="ADH_SHORT"/>
    <property type="match status" value="1"/>
</dbReference>
<dbReference type="SMART" id="SM00822">
    <property type="entry name" value="PKS_KR"/>
    <property type="match status" value="1"/>
</dbReference>
<dbReference type="InterPro" id="IPR011286">
    <property type="entry name" value="2-deoxy-D-gluc_3_DH"/>
</dbReference>
<dbReference type="PANTHER" id="PTHR42760">
    <property type="entry name" value="SHORT-CHAIN DEHYDROGENASES/REDUCTASES FAMILY MEMBER"/>
    <property type="match status" value="1"/>
</dbReference>
<dbReference type="NCBIfam" id="TIGR01832">
    <property type="entry name" value="kduD"/>
    <property type="match status" value="1"/>
</dbReference>
<dbReference type="PRINTS" id="PR00081">
    <property type="entry name" value="GDHRDH"/>
</dbReference>